<reference evidence="2" key="3">
    <citation type="submission" date="2023-05" db="EMBL/GenBank/DDBJ databases">
        <authorList>
            <person name="Smith C.H."/>
        </authorList>
    </citation>
    <scope>NUCLEOTIDE SEQUENCE</scope>
    <source>
        <strain evidence="2">CHS0354</strain>
        <tissue evidence="2">Mantle</tissue>
    </source>
</reference>
<feature type="transmembrane region" description="Helical" evidence="1">
    <location>
        <begin position="24"/>
        <end position="46"/>
    </location>
</feature>
<dbReference type="EMBL" id="JAEAOA010002072">
    <property type="protein sequence ID" value="KAK3578915.1"/>
    <property type="molecule type" value="Genomic_DNA"/>
</dbReference>
<reference evidence="2" key="2">
    <citation type="journal article" date="2021" name="Genome Biol. Evol.">
        <title>Developing a high-quality reference genome for a parasitic bivalve with doubly uniparental inheritance (Bivalvia: Unionida).</title>
        <authorList>
            <person name="Smith C.H."/>
        </authorList>
    </citation>
    <scope>NUCLEOTIDE SEQUENCE</scope>
    <source>
        <strain evidence="2">CHS0354</strain>
        <tissue evidence="2">Mantle</tissue>
    </source>
</reference>
<accession>A0AAE0RSU9</accession>
<keyword evidence="1" id="KW-0472">Membrane</keyword>
<feature type="non-terminal residue" evidence="2">
    <location>
        <position position="104"/>
    </location>
</feature>
<dbReference type="Proteomes" id="UP001195483">
    <property type="component" value="Unassembled WGS sequence"/>
</dbReference>
<name>A0AAE0RSU9_9BIVA</name>
<evidence type="ECO:0000256" key="1">
    <source>
        <dbReference type="SAM" id="Phobius"/>
    </source>
</evidence>
<evidence type="ECO:0000313" key="2">
    <source>
        <dbReference type="EMBL" id="KAK3578915.1"/>
    </source>
</evidence>
<proteinExistence type="predicted"/>
<reference evidence="2" key="1">
    <citation type="journal article" date="2021" name="Genome Biol. Evol.">
        <title>A High-Quality Reference Genome for a Parasitic Bivalve with Doubly Uniparental Inheritance (Bivalvia: Unionida).</title>
        <authorList>
            <person name="Smith C.H."/>
        </authorList>
    </citation>
    <scope>NUCLEOTIDE SEQUENCE</scope>
    <source>
        <strain evidence="2">CHS0354</strain>
    </source>
</reference>
<gene>
    <name evidence="2" type="ORF">CHS0354_035538</name>
</gene>
<dbReference type="AlphaFoldDB" id="A0AAE0RSU9"/>
<comment type="caution">
    <text evidence="2">The sequence shown here is derived from an EMBL/GenBank/DDBJ whole genome shotgun (WGS) entry which is preliminary data.</text>
</comment>
<protein>
    <submittedName>
        <fullName evidence="2">Uncharacterized protein</fullName>
    </submittedName>
</protein>
<keyword evidence="1" id="KW-0812">Transmembrane</keyword>
<sequence length="104" mass="11884">MNASPSRYLLESYKDNPNASQKNFGIALTAARLPLLASLFCVVKSVSVRRLLRRKDWCTQLKKRVLRKSLNNISVTLSQQPVHPCADCKRLFWARIELIYGLPP</sequence>
<evidence type="ECO:0000313" key="3">
    <source>
        <dbReference type="Proteomes" id="UP001195483"/>
    </source>
</evidence>
<keyword evidence="3" id="KW-1185">Reference proteome</keyword>
<keyword evidence="1" id="KW-1133">Transmembrane helix</keyword>
<organism evidence="2 3">
    <name type="scientific">Potamilus streckersoni</name>
    <dbReference type="NCBI Taxonomy" id="2493646"/>
    <lineage>
        <taxon>Eukaryota</taxon>
        <taxon>Metazoa</taxon>
        <taxon>Spiralia</taxon>
        <taxon>Lophotrochozoa</taxon>
        <taxon>Mollusca</taxon>
        <taxon>Bivalvia</taxon>
        <taxon>Autobranchia</taxon>
        <taxon>Heteroconchia</taxon>
        <taxon>Palaeoheterodonta</taxon>
        <taxon>Unionida</taxon>
        <taxon>Unionoidea</taxon>
        <taxon>Unionidae</taxon>
        <taxon>Ambleminae</taxon>
        <taxon>Lampsilini</taxon>
        <taxon>Potamilus</taxon>
    </lineage>
</organism>